<feature type="compositionally biased region" description="Polar residues" evidence="7">
    <location>
        <begin position="123"/>
        <end position="134"/>
    </location>
</feature>
<evidence type="ECO:0000256" key="1">
    <source>
        <dbReference type="ARBA" id="ARBA00004167"/>
    </source>
</evidence>
<evidence type="ECO:0000313" key="10">
    <source>
        <dbReference type="EMBL" id="GAX80911.1"/>
    </source>
</evidence>
<keyword evidence="2" id="KW-0328">Glycosyltransferase</keyword>
<feature type="domain" description="Hydroxyproline O-arabinosyltransferase-like" evidence="9">
    <location>
        <begin position="180"/>
        <end position="482"/>
    </location>
</feature>
<evidence type="ECO:0000256" key="4">
    <source>
        <dbReference type="ARBA" id="ARBA00022692"/>
    </source>
</evidence>
<evidence type="ECO:0000256" key="6">
    <source>
        <dbReference type="ARBA" id="ARBA00023136"/>
    </source>
</evidence>
<name>A0A250XCV4_9CHLO</name>
<sequence length="511" mass="56102">MAYQRHAARHAQNREDNASKFTAVCIGILCGLVLGWVVLETIDMMFTSSNVHYNPEAQLQDAVAPQTSLGRRAKEKFTQMLEKVEKAAGYAVSRPGMDGVSVKESLYNKGSNPTSAAATSASQESPRPATTQSPEIKLAGEPSTSESSSLSKNSSPLSSTASSTTSSTTLSSKPKGDTIHTLMTSSGSGYQNFQGRIMYGTYKIVQGMSGGDKLTGFTRILHRVKPDECMDEIPTFHAKPLHPECDVWCDFPVADRPNAVAQWVDSVKADPSKLLGAWVLLTECDYVWIKPMPVPGDAISSDVPGWQFHFGYIIAQHPDCAHIIKRLYGGGDPAEVPNSGPAPAILRFSELGFVMPFWEKVTAAIEADPEAVKVLGWVREMYAWDIALAQAKVKILTEDPPKSPLIAQPPADHTIGNAAMFHYTWGAIYNDTTHTVWRWEKRDFTQPTAALKPKLLPMPPEDWAPGKWHLQGNEQVTEEMHKTLASMIKRMNEAIDTLPDLTEKYKALQSA</sequence>
<dbReference type="InterPro" id="IPR044845">
    <property type="entry name" value="HPAT/SRGT1-like"/>
</dbReference>
<keyword evidence="11" id="KW-1185">Reference proteome</keyword>
<dbReference type="PANTHER" id="PTHR31485">
    <property type="entry name" value="PEPTIDYL SERINE ALPHA-GALACTOSYLTRANSFERASE"/>
    <property type="match status" value="1"/>
</dbReference>
<evidence type="ECO:0000256" key="8">
    <source>
        <dbReference type="SAM" id="Phobius"/>
    </source>
</evidence>
<comment type="subcellular location">
    <subcellularLocation>
        <location evidence="1">Membrane</location>
        <topology evidence="1">Single-pass membrane protein</topology>
    </subcellularLocation>
</comment>
<dbReference type="EMBL" id="BEGY01000058">
    <property type="protein sequence ID" value="GAX80911.1"/>
    <property type="molecule type" value="Genomic_DNA"/>
</dbReference>
<proteinExistence type="predicted"/>
<evidence type="ECO:0000313" key="11">
    <source>
        <dbReference type="Proteomes" id="UP000232323"/>
    </source>
</evidence>
<dbReference type="STRING" id="1157962.A0A250XCV4"/>
<dbReference type="Proteomes" id="UP000232323">
    <property type="component" value="Unassembled WGS sequence"/>
</dbReference>
<comment type="caution">
    <text evidence="10">The sequence shown here is derived from an EMBL/GenBank/DDBJ whole genome shotgun (WGS) entry which is preliminary data.</text>
</comment>
<evidence type="ECO:0000256" key="5">
    <source>
        <dbReference type="ARBA" id="ARBA00022989"/>
    </source>
</evidence>
<keyword evidence="6 8" id="KW-0472">Membrane</keyword>
<protein>
    <recommendedName>
        <fullName evidence="9">Hydroxyproline O-arabinosyltransferase-like domain-containing protein</fullName>
    </recommendedName>
</protein>
<feature type="region of interest" description="Disordered" evidence="7">
    <location>
        <begin position="103"/>
        <end position="185"/>
    </location>
</feature>
<feature type="transmembrane region" description="Helical" evidence="8">
    <location>
        <begin position="21"/>
        <end position="39"/>
    </location>
</feature>
<dbReference type="GO" id="GO:0016757">
    <property type="term" value="F:glycosyltransferase activity"/>
    <property type="evidence" value="ECO:0007669"/>
    <property type="project" value="UniProtKB-KW"/>
</dbReference>
<feature type="compositionally biased region" description="Low complexity" evidence="7">
    <location>
        <begin position="142"/>
        <end position="173"/>
    </location>
</feature>
<dbReference type="Pfam" id="PF23452">
    <property type="entry name" value="HPAT"/>
    <property type="match status" value="1"/>
</dbReference>
<organism evidence="10 11">
    <name type="scientific">Chlamydomonas eustigma</name>
    <dbReference type="NCBI Taxonomy" id="1157962"/>
    <lineage>
        <taxon>Eukaryota</taxon>
        <taxon>Viridiplantae</taxon>
        <taxon>Chlorophyta</taxon>
        <taxon>core chlorophytes</taxon>
        <taxon>Chlorophyceae</taxon>
        <taxon>CS clade</taxon>
        <taxon>Chlamydomonadales</taxon>
        <taxon>Chlamydomonadaceae</taxon>
        <taxon>Chlamydomonas</taxon>
    </lineage>
</organism>
<keyword evidence="3" id="KW-0808">Transferase</keyword>
<evidence type="ECO:0000256" key="2">
    <source>
        <dbReference type="ARBA" id="ARBA00022676"/>
    </source>
</evidence>
<evidence type="ECO:0000256" key="3">
    <source>
        <dbReference type="ARBA" id="ARBA00022679"/>
    </source>
</evidence>
<dbReference type="PANTHER" id="PTHR31485:SF17">
    <property type="match status" value="1"/>
</dbReference>
<dbReference type="AlphaFoldDB" id="A0A250XCV4"/>
<evidence type="ECO:0000256" key="7">
    <source>
        <dbReference type="SAM" id="MobiDB-lite"/>
    </source>
</evidence>
<gene>
    <name evidence="10" type="ORF">CEUSTIGMA_g8346.t1</name>
</gene>
<dbReference type="OrthoDB" id="2016014at2759"/>
<evidence type="ECO:0000259" key="9">
    <source>
        <dbReference type="Pfam" id="PF23452"/>
    </source>
</evidence>
<accession>A0A250XCV4</accession>
<keyword evidence="5 8" id="KW-1133">Transmembrane helix</keyword>
<reference evidence="10 11" key="1">
    <citation type="submission" date="2017-08" db="EMBL/GenBank/DDBJ databases">
        <title>Acidophilic green algal genome provides insights into adaptation to an acidic environment.</title>
        <authorList>
            <person name="Hirooka S."/>
            <person name="Hirose Y."/>
            <person name="Kanesaki Y."/>
            <person name="Higuchi S."/>
            <person name="Fujiwara T."/>
            <person name="Onuma R."/>
            <person name="Era A."/>
            <person name="Ohbayashi R."/>
            <person name="Uzuka A."/>
            <person name="Nozaki H."/>
            <person name="Yoshikawa H."/>
            <person name="Miyagishima S.Y."/>
        </authorList>
    </citation>
    <scope>NUCLEOTIDE SEQUENCE [LARGE SCALE GENOMIC DNA]</scope>
    <source>
        <strain evidence="10 11">NIES-2499</strain>
    </source>
</reference>
<keyword evidence="4 8" id="KW-0812">Transmembrane</keyword>
<dbReference type="GO" id="GO:0016020">
    <property type="term" value="C:membrane"/>
    <property type="evidence" value="ECO:0007669"/>
    <property type="project" value="UniProtKB-SubCell"/>
</dbReference>
<dbReference type="InterPro" id="IPR056508">
    <property type="entry name" value="HPAT-like"/>
</dbReference>